<dbReference type="CDD" id="cd00067">
    <property type="entry name" value="GAL4"/>
    <property type="match status" value="1"/>
</dbReference>
<dbReference type="PANTHER" id="PTHR31069:SF28">
    <property type="entry name" value="ZN(II)2CYS6 TRANSCRIPTION FACTOR (EUROFUNG)"/>
    <property type="match status" value="1"/>
</dbReference>
<evidence type="ECO:0000256" key="2">
    <source>
        <dbReference type="ARBA" id="ARBA00023125"/>
    </source>
</evidence>
<organism evidence="7 8">
    <name type="scientific">Choiromyces venosus 120613-1</name>
    <dbReference type="NCBI Taxonomy" id="1336337"/>
    <lineage>
        <taxon>Eukaryota</taxon>
        <taxon>Fungi</taxon>
        <taxon>Dikarya</taxon>
        <taxon>Ascomycota</taxon>
        <taxon>Pezizomycotina</taxon>
        <taxon>Pezizomycetes</taxon>
        <taxon>Pezizales</taxon>
        <taxon>Tuberaceae</taxon>
        <taxon>Choiromyces</taxon>
    </lineage>
</organism>
<dbReference type="GO" id="GO:0008270">
    <property type="term" value="F:zinc ion binding"/>
    <property type="evidence" value="ECO:0007669"/>
    <property type="project" value="InterPro"/>
</dbReference>
<feature type="compositionally biased region" description="Basic and acidic residues" evidence="5">
    <location>
        <begin position="103"/>
        <end position="119"/>
    </location>
</feature>
<keyword evidence="3" id="KW-0804">Transcription</keyword>
<evidence type="ECO:0000256" key="3">
    <source>
        <dbReference type="ARBA" id="ARBA00023163"/>
    </source>
</evidence>
<keyword evidence="8" id="KW-1185">Reference proteome</keyword>
<feature type="region of interest" description="Disordered" evidence="5">
    <location>
        <begin position="187"/>
        <end position="275"/>
    </location>
</feature>
<dbReference type="InterPro" id="IPR050675">
    <property type="entry name" value="OAF3"/>
</dbReference>
<evidence type="ECO:0000256" key="5">
    <source>
        <dbReference type="SAM" id="MobiDB-lite"/>
    </source>
</evidence>
<protein>
    <recommendedName>
        <fullName evidence="6">Zn(2)-C6 fungal-type domain-containing protein</fullName>
    </recommendedName>
</protein>
<evidence type="ECO:0000313" key="7">
    <source>
        <dbReference type="EMBL" id="RPB01914.1"/>
    </source>
</evidence>
<dbReference type="SUPFAM" id="SSF57701">
    <property type="entry name" value="Zn2/Cys6 DNA-binding domain"/>
    <property type="match status" value="1"/>
</dbReference>
<dbReference type="Gene3D" id="4.10.240.10">
    <property type="entry name" value="Zn(2)-C6 fungal-type DNA-binding domain"/>
    <property type="match status" value="1"/>
</dbReference>
<dbReference type="AlphaFoldDB" id="A0A3N4JU89"/>
<sequence>MSTAMLSQPATVAIPSAIAASAGPASPAKKRRRRAPATGAAEDCFTCRANGIKCDRRRPYCGPCLDVGMECKGYRTQLTWGVGVASRGKLRGLHLPIHTPAVDPKDAKKVVKKKGDEKSSSGNENGLRLKRSKTSLDGNGRDYDNQRNGNNGTGKLSIITSYDFVNMEPPSNSSSAVSRTSSTLSANSSAMSAGASPAISAIPRSSMPSQRITQNQKSPQSSSSYTSSYSATSQPQYHIQSQQQQYQQSPVHHYHKSPYSHVSLPPQQPTSSMLLSPMSEYEPKYEPNFPSSQHYPMSSAPSTAPLYEMVTGVSSASYRPSASMTVTTTGVSYAPMVASMHATSRMMNDDHLHNHNHHNQNGGPGWNGVGVGIGNLHHQHVPAGTGNLSDLLYDDDMLGTF</sequence>
<keyword evidence="2" id="KW-0238">DNA-binding</keyword>
<dbReference type="PROSITE" id="PS50048">
    <property type="entry name" value="ZN2_CY6_FUNGAL_2"/>
    <property type="match status" value="1"/>
</dbReference>
<gene>
    <name evidence="7" type="ORF">L873DRAFT_1674813</name>
</gene>
<proteinExistence type="predicted"/>
<dbReference type="GO" id="GO:0000981">
    <property type="term" value="F:DNA-binding transcription factor activity, RNA polymerase II-specific"/>
    <property type="evidence" value="ECO:0007669"/>
    <property type="project" value="InterPro"/>
</dbReference>
<evidence type="ECO:0000259" key="6">
    <source>
        <dbReference type="PROSITE" id="PS50048"/>
    </source>
</evidence>
<evidence type="ECO:0000256" key="4">
    <source>
        <dbReference type="ARBA" id="ARBA00023242"/>
    </source>
</evidence>
<evidence type="ECO:0000313" key="8">
    <source>
        <dbReference type="Proteomes" id="UP000276215"/>
    </source>
</evidence>
<accession>A0A3N4JU89</accession>
<dbReference type="Pfam" id="PF00172">
    <property type="entry name" value="Zn_clus"/>
    <property type="match status" value="1"/>
</dbReference>
<feature type="compositionally biased region" description="Low complexity" evidence="5">
    <location>
        <begin position="218"/>
        <end position="251"/>
    </location>
</feature>
<feature type="domain" description="Zn(2)-C6 fungal-type" evidence="6">
    <location>
        <begin position="43"/>
        <end position="71"/>
    </location>
</feature>
<keyword evidence="4" id="KW-0539">Nucleus</keyword>
<reference evidence="7 8" key="1">
    <citation type="journal article" date="2018" name="Nat. Ecol. Evol.">
        <title>Pezizomycetes genomes reveal the molecular basis of ectomycorrhizal truffle lifestyle.</title>
        <authorList>
            <person name="Murat C."/>
            <person name="Payen T."/>
            <person name="Noel B."/>
            <person name="Kuo A."/>
            <person name="Morin E."/>
            <person name="Chen J."/>
            <person name="Kohler A."/>
            <person name="Krizsan K."/>
            <person name="Balestrini R."/>
            <person name="Da Silva C."/>
            <person name="Montanini B."/>
            <person name="Hainaut M."/>
            <person name="Levati E."/>
            <person name="Barry K.W."/>
            <person name="Belfiori B."/>
            <person name="Cichocki N."/>
            <person name="Clum A."/>
            <person name="Dockter R.B."/>
            <person name="Fauchery L."/>
            <person name="Guy J."/>
            <person name="Iotti M."/>
            <person name="Le Tacon F."/>
            <person name="Lindquist E.A."/>
            <person name="Lipzen A."/>
            <person name="Malagnac F."/>
            <person name="Mello A."/>
            <person name="Molinier V."/>
            <person name="Miyauchi S."/>
            <person name="Poulain J."/>
            <person name="Riccioni C."/>
            <person name="Rubini A."/>
            <person name="Sitrit Y."/>
            <person name="Splivallo R."/>
            <person name="Traeger S."/>
            <person name="Wang M."/>
            <person name="Zifcakova L."/>
            <person name="Wipf D."/>
            <person name="Zambonelli A."/>
            <person name="Paolocci F."/>
            <person name="Nowrousian M."/>
            <person name="Ottonello S."/>
            <person name="Baldrian P."/>
            <person name="Spatafora J.W."/>
            <person name="Henrissat B."/>
            <person name="Nagy L.G."/>
            <person name="Aury J.M."/>
            <person name="Wincker P."/>
            <person name="Grigoriev I.V."/>
            <person name="Bonfante P."/>
            <person name="Martin F.M."/>
        </authorList>
    </citation>
    <scope>NUCLEOTIDE SEQUENCE [LARGE SCALE GENOMIC DNA]</scope>
    <source>
        <strain evidence="7 8">120613-1</strain>
    </source>
</reference>
<dbReference type="PANTHER" id="PTHR31069">
    <property type="entry name" value="OLEATE-ACTIVATED TRANSCRIPTION FACTOR 1-RELATED"/>
    <property type="match status" value="1"/>
</dbReference>
<feature type="region of interest" description="Disordered" evidence="5">
    <location>
        <begin position="96"/>
        <end position="154"/>
    </location>
</feature>
<dbReference type="OrthoDB" id="3431704at2759"/>
<dbReference type="GO" id="GO:0003677">
    <property type="term" value="F:DNA binding"/>
    <property type="evidence" value="ECO:0007669"/>
    <property type="project" value="UniProtKB-KW"/>
</dbReference>
<feature type="compositionally biased region" description="Low complexity" evidence="5">
    <location>
        <begin position="187"/>
        <end position="209"/>
    </location>
</feature>
<dbReference type="InterPro" id="IPR036864">
    <property type="entry name" value="Zn2-C6_fun-type_DNA-bd_sf"/>
</dbReference>
<keyword evidence="1" id="KW-0805">Transcription regulation</keyword>
<dbReference type="Proteomes" id="UP000276215">
    <property type="component" value="Unassembled WGS sequence"/>
</dbReference>
<evidence type="ECO:0000256" key="1">
    <source>
        <dbReference type="ARBA" id="ARBA00023015"/>
    </source>
</evidence>
<dbReference type="InterPro" id="IPR001138">
    <property type="entry name" value="Zn2Cys6_DnaBD"/>
</dbReference>
<dbReference type="EMBL" id="ML120370">
    <property type="protein sequence ID" value="RPB01914.1"/>
    <property type="molecule type" value="Genomic_DNA"/>
</dbReference>
<name>A0A3N4JU89_9PEZI</name>